<keyword evidence="2" id="KW-0812">Transmembrane</keyword>
<organism evidence="4 5">
    <name type="scientific">Phenylobacterium terrae</name>
    <dbReference type="NCBI Taxonomy" id="2665495"/>
    <lineage>
        <taxon>Bacteria</taxon>
        <taxon>Pseudomonadati</taxon>
        <taxon>Pseudomonadota</taxon>
        <taxon>Alphaproteobacteria</taxon>
        <taxon>Caulobacterales</taxon>
        <taxon>Caulobacteraceae</taxon>
        <taxon>Phenylobacterium</taxon>
    </lineage>
</organism>
<evidence type="ECO:0000256" key="1">
    <source>
        <dbReference type="SAM" id="MobiDB-lite"/>
    </source>
</evidence>
<dbReference type="PANTHER" id="PTHR30441:SF9">
    <property type="entry name" value="ASMA FAMILY PROTEIN YHJG"/>
    <property type="match status" value="1"/>
</dbReference>
<comment type="caution">
    <text evidence="4">The sequence shown here is derived from an EMBL/GenBank/DDBJ whole genome shotgun (WGS) entry which is preliminary data.</text>
</comment>
<feature type="region of interest" description="Disordered" evidence="1">
    <location>
        <begin position="1"/>
        <end position="20"/>
    </location>
</feature>
<feature type="compositionally biased region" description="Basic residues" evidence="1">
    <location>
        <begin position="26"/>
        <end position="36"/>
    </location>
</feature>
<feature type="domain" description="AsmA" evidence="3">
    <location>
        <begin position="215"/>
        <end position="598"/>
    </location>
</feature>
<dbReference type="Pfam" id="PF05170">
    <property type="entry name" value="AsmA"/>
    <property type="match status" value="2"/>
</dbReference>
<keyword evidence="2" id="KW-1133">Transmembrane helix</keyword>
<dbReference type="PANTHER" id="PTHR30441">
    <property type="entry name" value="DUF748 DOMAIN-CONTAINING PROTEIN"/>
    <property type="match status" value="1"/>
</dbReference>
<reference evidence="5" key="1">
    <citation type="journal article" date="2019" name="Int. J. Syst. Evol. Microbiol.">
        <title>The Global Catalogue of Microorganisms (GCM) 10K type strain sequencing project: providing services to taxonomists for standard genome sequencing and annotation.</title>
        <authorList>
            <consortium name="The Broad Institute Genomics Platform"/>
            <consortium name="The Broad Institute Genome Sequencing Center for Infectious Disease"/>
            <person name="Wu L."/>
            <person name="Ma J."/>
        </authorList>
    </citation>
    <scope>NUCLEOTIDE SEQUENCE [LARGE SCALE GENOMIC DNA]</scope>
    <source>
        <strain evidence="5">DFY28</strain>
    </source>
</reference>
<feature type="domain" description="AsmA" evidence="3">
    <location>
        <begin position="59"/>
        <end position="184"/>
    </location>
</feature>
<feature type="region of interest" description="Disordered" evidence="1">
    <location>
        <begin position="25"/>
        <end position="48"/>
    </location>
</feature>
<name>A0ABW4MWU3_9CAUL</name>
<protein>
    <submittedName>
        <fullName evidence="4">AsmA family protein</fullName>
    </submittedName>
</protein>
<sequence>MTTQPSPRRPAERIKRAGREAAERLRRVRHVGRPRQRPPGEVRRPAARVRVRRPSRKALTITGIVLLALAAAIALFLYLWDWNYLRVPLSRYASEQTGRQVAITGDLDVDLFSWTPSATVGGVSVGDPAWRNGGRGKMAEVGGVTLEVQLRPLLKGDVLIERLEVDRPNVNLFRNAEGRATWDFRKPGEPEREDGFKLPPIRSFVINDGVLRVRDERRDFTFDGRINAREDMGGARGFELTGTGTLNQAPFRALITGGPLINIEPDRTYPFDADIRSGATRVIADGGIPRPFDLGHFHMNLRATGPDMADIYDLTGLAFPNTPPYRLRGRLVRDDAVYRVTGLSGRVGDSDLSGRLSVDTEPDRPFLRANLTSRRLDFDDLGAVFGGAPKTGPGETASPTQKAVASNLRAQQRIFPDSTLKVDRLRAMDADVTYRATSIVDAPLKLNSGRLHLTLENALLKAEELRLGLPQGSVTGDVSLNARGRVPVTSLDLRLNGARLEDMMPQRVASRAGLTGGFVGRVKLTGEGDSVHKAMANADGEAMVVVPSGTIREAFAELMGVNVTKGLGLLLTKDMSQTPIRCGVAHFRANDGLLTANQIVFDTGPVLVTGSGTVNLNTERMAFRVKGHPKEMRLVRLIMPITLQGPIRSPKPGVEAGGAIAQGGIAVALGALVSPLAAILPFIDPGLADDANCGALLGGARAEGVPVRQ</sequence>
<evidence type="ECO:0000313" key="4">
    <source>
        <dbReference type="EMBL" id="MFD1782003.1"/>
    </source>
</evidence>
<keyword evidence="5" id="KW-1185">Reference proteome</keyword>
<evidence type="ECO:0000313" key="5">
    <source>
        <dbReference type="Proteomes" id="UP001597237"/>
    </source>
</evidence>
<dbReference type="RefSeq" id="WP_377281165.1">
    <property type="nucleotide sequence ID" value="NZ_JBHRSI010000003.1"/>
</dbReference>
<feature type="compositionally biased region" description="Basic and acidic residues" evidence="1">
    <location>
        <begin position="9"/>
        <end position="20"/>
    </location>
</feature>
<gene>
    <name evidence="4" type="ORF">ACFSC0_01230</name>
</gene>
<dbReference type="Proteomes" id="UP001597237">
    <property type="component" value="Unassembled WGS sequence"/>
</dbReference>
<keyword evidence="2" id="KW-0472">Membrane</keyword>
<dbReference type="EMBL" id="JBHUEY010000001">
    <property type="protein sequence ID" value="MFD1782003.1"/>
    <property type="molecule type" value="Genomic_DNA"/>
</dbReference>
<proteinExistence type="predicted"/>
<dbReference type="InterPro" id="IPR052894">
    <property type="entry name" value="AsmA-related"/>
</dbReference>
<evidence type="ECO:0000256" key="2">
    <source>
        <dbReference type="SAM" id="Phobius"/>
    </source>
</evidence>
<accession>A0ABW4MWU3</accession>
<evidence type="ECO:0000259" key="3">
    <source>
        <dbReference type="Pfam" id="PF05170"/>
    </source>
</evidence>
<dbReference type="InterPro" id="IPR007844">
    <property type="entry name" value="AsmA"/>
</dbReference>
<feature type="transmembrane region" description="Helical" evidence="2">
    <location>
        <begin position="58"/>
        <end position="80"/>
    </location>
</feature>